<proteinExistence type="inferred from homology"/>
<dbReference type="GO" id="GO:0050515">
    <property type="term" value="F:4-(cytidine 5'-diphospho)-2-C-methyl-D-erythritol kinase activity"/>
    <property type="evidence" value="ECO:0007669"/>
    <property type="project" value="UniProtKB-EC"/>
</dbReference>
<evidence type="ECO:0000256" key="4">
    <source>
        <dbReference type="ARBA" id="ARBA00022679"/>
    </source>
</evidence>
<dbReference type="HAMAP" id="MF_00061">
    <property type="entry name" value="IspE"/>
    <property type="match status" value="1"/>
</dbReference>
<evidence type="ECO:0000313" key="13">
    <source>
        <dbReference type="Proteomes" id="UP000762110"/>
    </source>
</evidence>
<dbReference type="EC" id="2.7.1.148" evidence="2 9"/>
<dbReference type="InterPro" id="IPR014721">
    <property type="entry name" value="Ribsml_uS5_D2-typ_fold_subgr"/>
</dbReference>
<keyword evidence="13" id="KW-1185">Reference proteome</keyword>
<keyword evidence="6 9" id="KW-0418">Kinase</keyword>
<evidence type="ECO:0000256" key="3">
    <source>
        <dbReference type="ARBA" id="ARBA00017473"/>
    </source>
</evidence>
<feature type="binding site" evidence="9">
    <location>
        <begin position="90"/>
        <end position="100"/>
    </location>
    <ligand>
        <name>ATP</name>
        <dbReference type="ChEBI" id="CHEBI:30616"/>
    </ligand>
</feature>
<evidence type="ECO:0000256" key="9">
    <source>
        <dbReference type="HAMAP-Rule" id="MF_00061"/>
    </source>
</evidence>
<evidence type="ECO:0000256" key="7">
    <source>
        <dbReference type="ARBA" id="ARBA00022840"/>
    </source>
</evidence>
<name>A0ABX2DB64_9SPHI</name>
<dbReference type="EMBL" id="JABMKV010000001">
    <property type="protein sequence ID" value="NQX31295.1"/>
    <property type="molecule type" value="Genomic_DNA"/>
</dbReference>
<evidence type="ECO:0000256" key="2">
    <source>
        <dbReference type="ARBA" id="ARBA00012052"/>
    </source>
</evidence>
<feature type="active site" evidence="9">
    <location>
        <position position="132"/>
    </location>
</feature>
<evidence type="ECO:0000259" key="10">
    <source>
        <dbReference type="Pfam" id="PF00288"/>
    </source>
</evidence>
<organism evidence="12 13">
    <name type="scientific">Pedobacter boryungensis</name>
    <dbReference type="NCBI Taxonomy" id="869962"/>
    <lineage>
        <taxon>Bacteria</taxon>
        <taxon>Pseudomonadati</taxon>
        <taxon>Bacteroidota</taxon>
        <taxon>Sphingobacteriia</taxon>
        <taxon>Sphingobacteriales</taxon>
        <taxon>Sphingobacteriaceae</taxon>
        <taxon>Pedobacter</taxon>
    </lineage>
</organism>
<evidence type="ECO:0000256" key="6">
    <source>
        <dbReference type="ARBA" id="ARBA00022777"/>
    </source>
</evidence>
<dbReference type="NCBIfam" id="TIGR00154">
    <property type="entry name" value="ispE"/>
    <property type="match status" value="1"/>
</dbReference>
<dbReference type="InterPro" id="IPR013750">
    <property type="entry name" value="GHMP_kinase_C_dom"/>
</dbReference>
<dbReference type="InterPro" id="IPR006204">
    <property type="entry name" value="GHMP_kinase_N_dom"/>
</dbReference>
<evidence type="ECO:0000313" key="12">
    <source>
        <dbReference type="EMBL" id="NQX31295.1"/>
    </source>
</evidence>
<keyword evidence="5 9" id="KW-0547">Nucleotide-binding</keyword>
<comment type="catalytic activity">
    <reaction evidence="9">
        <text>4-CDP-2-C-methyl-D-erythritol + ATP = 4-CDP-2-C-methyl-D-erythritol 2-phosphate + ADP + H(+)</text>
        <dbReference type="Rhea" id="RHEA:18437"/>
        <dbReference type="ChEBI" id="CHEBI:15378"/>
        <dbReference type="ChEBI" id="CHEBI:30616"/>
        <dbReference type="ChEBI" id="CHEBI:57823"/>
        <dbReference type="ChEBI" id="CHEBI:57919"/>
        <dbReference type="ChEBI" id="CHEBI:456216"/>
        <dbReference type="EC" id="2.7.1.148"/>
    </reaction>
</comment>
<dbReference type="SUPFAM" id="SSF55060">
    <property type="entry name" value="GHMP Kinase, C-terminal domain"/>
    <property type="match status" value="1"/>
</dbReference>
<evidence type="ECO:0000256" key="1">
    <source>
        <dbReference type="ARBA" id="ARBA00009684"/>
    </source>
</evidence>
<protein>
    <recommendedName>
        <fullName evidence="3 9">4-diphosphocytidyl-2-C-methyl-D-erythritol kinase</fullName>
        <shortName evidence="9">CMK</shortName>
        <ecNumber evidence="2 9">2.7.1.148</ecNumber>
    </recommendedName>
    <alternativeName>
        <fullName evidence="8 9">4-(cytidine-5'-diphospho)-2-C-methyl-D-erythritol kinase</fullName>
    </alternativeName>
</protein>
<dbReference type="PANTHER" id="PTHR43527:SF2">
    <property type="entry name" value="4-DIPHOSPHOCYTIDYL-2-C-METHYL-D-ERYTHRITOL KINASE, CHLOROPLASTIC"/>
    <property type="match status" value="1"/>
</dbReference>
<comment type="pathway">
    <text evidence="9">Isoprenoid biosynthesis; isopentenyl diphosphate biosynthesis via DXP pathway; isopentenyl diphosphate from 1-deoxy-D-xylulose 5-phosphate: step 3/6.</text>
</comment>
<dbReference type="Pfam" id="PF00288">
    <property type="entry name" value="GHMP_kinases_N"/>
    <property type="match status" value="1"/>
</dbReference>
<keyword evidence="4 9" id="KW-0808">Transferase</keyword>
<dbReference type="PANTHER" id="PTHR43527">
    <property type="entry name" value="4-DIPHOSPHOCYTIDYL-2-C-METHYL-D-ERYTHRITOL KINASE, CHLOROPLASTIC"/>
    <property type="match status" value="1"/>
</dbReference>
<keyword evidence="7 9" id="KW-0067">ATP-binding</keyword>
<feature type="active site" evidence="9">
    <location>
        <position position="8"/>
    </location>
</feature>
<dbReference type="PIRSF" id="PIRSF010376">
    <property type="entry name" value="IspE"/>
    <property type="match status" value="1"/>
</dbReference>
<comment type="caution">
    <text evidence="12">The sequence shown here is derived from an EMBL/GenBank/DDBJ whole genome shotgun (WGS) entry which is preliminary data.</text>
</comment>
<dbReference type="Gene3D" id="3.30.70.890">
    <property type="entry name" value="GHMP kinase, C-terminal domain"/>
    <property type="match status" value="1"/>
</dbReference>
<dbReference type="InterPro" id="IPR004424">
    <property type="entry name" value="IspE"/>
</dbReference>
<dbReference type="Proteomes" id="UP000762110">
    <property type="component" value="Unassembled WGS sequence"/>
</dbReference>
<evidence type="ECO:0000256" key="8">
    <source>
        <dbReference type="ARBA" id="ARBA00032554"/>
    </source>
</evidence>
<accession>A0ABX2DB64</accession>
<feature type="domain" description="GHMP kinase N-terminal" evidence="10">
    <location>
        <begin position="63"/>
        <end position="137"/>
    </location>
</feature>
<dbReference type="Pfam" id="PF08544">
    <property type="entry name" value="GHMP_kinases_C"/>
    <property type="match status" value="1"/>
</dbReference>
<sequence length="267" mass="29620">MLSLANAKLNLGLFLTEKREDGYHNLETVFYPVKLYDVVELIDANETNCIIKGINIPGNAADNICLKAFVQLQKDFNLPNQQIVLLKNIPVGAGLGGGSADAAFLIKLVNEKFKLNLPVEKMQDYARNLGADCAFFIENKPVYAFAKGDEFEDVTLDLSTYSIVLVKPNVHVSTAEAYQNVKVKQPKVSLKELINLPLNEWKGKIENDFETSVFAKFPQIDEIKTKLYAAGATFALMSGSGSSVFAIFEKPVLLADLEKENQVFYNL</sequence>
<evidence type="ECO:0000259" key="11">
    <source>
        <dbReference type="Pfam" id="PF08544"/>
    </source>
</evidence>
<keyword evidence="9" id="KW-0414">Isoprene biosynthesis</keyword>
<comment type="similarity">
    <text evidence="1 9">Belongs to the GHMP kinase family. IspE subfamily.</text>
</comment>
<dbReference type="InterPro" id="IPR020568">
    <property type="entry name" value="Ribosomal_Su5_D2-typ_SF"/>
</dbReference>
<dbReference type="SUPFAM" id="SSF54211">
    <property type="entry name" value="Ribosomal protein S5 domain 2-like"/>
    <property type="match status" value="1"/>
</dbReference>
<evidence type="ECO:0000256" key="5">
    <source>
        <dbReference type="ARBA" id="ARBA00022741"/>
    </source>
</evidence>
<feature type="domain" description="GHMP kinase C-terminal" evidence="11">
    <location>
        <begin position="207"/>
        <end position="251"/>
    </location>
</feature>
<dbReference type="InterPro" id="IPR036554">
    <property type="entry name" value="GHMP_kinase_C_sf"/>
</dbReference>
<dbReference type="Gene3D" id="3.30.230.10">
    <property type="match status" value="1"/>
</dbReference>
<comment type="function">
    <text evidence="9">Catalyzes the phosphorylation of the position 2 hydroxy group of 4-diphosphocytidyl-2C-methyl-D-erythritol.</text>
</comment>
<reference evidence="12 13" key="1">
    <citation type="submission" date="2020-05" db="EMBL/GenBank/DDBJ databases">
        <title>Description of Pedobacter foliorum sp. nov.</title>
        <authorList>
            <person name="Qi S."/>
            <person name="Carlier A."/>
            <person name="Cnockaert M."/>
            <person name="Vandamme P."/>
        </authorList>
    </citation>
    <scope>NUCLEOTIDE SEQUENCE [LARGE SCALE GENOMIC DNA]</scope>
    <source>
        <strain evidence="12 13">LMG 31300</strain>
    </source>
</reference>
<gene>
    <name evidence="9" type="primary">ispE</name>
    <name evidence="12" type="ORF">HQN85_06145</name>
</gene>